<dbReference type="GO" id="GO:0005667">
    <property type="term" value="C:transcription regulator complex"/>
    <property type="evidence" value="ECO:0007669"/>
    <property type="project" value="TreeGrafter"/>
</dbReference>
<dbReference type="GO" id="GO:0030154">
    <property type="term" value="P:cell differentiation"/>
    <property type="evidence" value="ECO:0007669"/>
    <property type="project" value="TreeGrafter"/>
</dbReference>
<evidence type="ECO:0000313" key="3">
    <source>
        <dbReference type="WBParaSite" id="nRc.2.0.1.t30584-RA"/>
    </source>
</evidence>
<accession>A0A915JX33</accession>
<reference evidence="3" key="1">
    <citation type="submission" date="2022-11" db="UniProtKB">
        <authorList>
            <consortium name="WormBaseParasite"/>
        </authorList>
    </citation>
    <scope>IDENTIFICATION</scope>
</reference>
<dbReference type="Proteomes" id="UP000887565">
    <property type="component" value="Unplaced"/>
</dbReference>
<dbReference type="AlphaFoldDB" id="A0A915JX33"/>
<name>A0A915JX33_ROMCU</name>
<dbReference type="OMA" id="VIKMESC"/>
<dbReference type="GO" id="GO:0000977">
    <property type="term" value="F:RNA polymerase II transcription regulatory region sequence-specific DNA binding"/>
    <property type="evidence" value="ECO:0007669"/>
    <property type="project" value="TreeGrafter"/>
</dbReference>
<dbReference type="PANTHER" id="PTHR13742">
    <property type="entry name" value="RETINOBLASTOMA-ASSOCIATED PROTEIN RB -RELATED"/>
    <property type="match status" value="1"/>
</dbReference>
<evidence type="ECO:0000313" key="2">
    <source>
        <dbReference type="Proteomes" id="UP000887565"/>
    </source>
</evidence>
<dbReference type="GO" id="GO:0000785">
    <property type="term" value="C:chromatin"/>
    <property type="evidence" value="ECO:0007669"/>
    <property type="project" value="TreeGrafter"/>
</dbReference>
<protein>
    <submittedName>
        <fullName evidence="3">Retinoblastoma-associated protein N-terminal domain-containing protein</fullName>
    </submittedName>
</protein>
<organism evidence="2 3">
    <name type="scientific">Romanomermis culicivorax</name>
    <name type="common">Nematode worm</name>
    <dbReference type="NCBI Taxonomy" id="13658"/>
    <lineage>
        <taxon>Eukaryota</taxon>
        <taxon>Metazoa</taxon>
        <taxon>Ecdysozoa</taxon>
        <taxon>Nematoda</taxon>
        <taxon>Enoplea</taxon>
        <taxon>Dorylaimia</taxon>
        <taxon>Mermithida</taxon>
        <taxon>Mermithoidea</taxon>
        <taxon>Mermithidae</taxon>
        <taxon>Romanomermis</taxon>
    </lineage>
</organism>
<keyword evidence="2" id="KW-1185">Reference proteome</keyword>
<dbReference type="WBParaSite" id="nRc.2.0.1.t30584-RA">
    <property type="protein sequence ID" value="nRc.2.0.1.t30584-RA"/>
    <property type="gene ID" value="nRc.2.0.1.g30584"/>
</dbReference>
<dbReference type="GO" id="GO:2000134">
    <property type="term" value="P:negative regulation of G1/S transition of mitotic cell cycle"/>
    <property type="evidence" value="ECO:0007669"/>
    <property type="project" value="TreeGrafter"/>
</dbReference>
<dbReference type="InterPro" id="IPR024599">
    <property type="entry name" value="RB_N"/>
</dbReference>
<dbReference type="InterPro" id="IPR028309">
    <property type="entry name" value="RB_fam"/>
</dbReference>
<dbReference type="Gene3D" id="1.10.472.140">
    <property type="match status" value="1"/>
</dbReference>
<dbReference type="GO" id="GO:0006357">
    <property type="term" value="P:regulation of transcription by RNA polymerase II"/>
    <property type="evidence" value="ECO:0007669"/>
    <property type="project" value="InterPro"/>
</dbReference>
<sequence>MEPIFEEENIQKIKEQFDEIQIELNVDQKIADIAWRGYEAVRRQCTLEGSQIPWLACSIFVATWLCPPPQMSSPTSQKPSAVLIIEKCGLSFIDFLEKLQKWVDMANMSKRYLDQVIKMESCFAVASVVFKKFDPIFNELFRISNEAENSPEKPRTRSNKTAQASLNCTASVEDVKRFCWCLFIYLKRSSLGIQDDLIKSHHLMLCCLDLMWSNLTTLKREDLLNKSIVNSWDSTDETAFIEHLCIKYDGVIIDAKQMRIHWFKARIKTLSADNILFGTFDANDFLSSANFDKNINSIQENYDKLITKKGDMDERVFLTKGENFALNGTPCKLSELRKFPTEIFTCLNINSRSFI</sequence>
<proteinExistence type="predicted"/>
<feature type="domain" description="Retinoblastoma-associated protein N-terminal" evidence="1">
    <location>
        <begin position="71"/>
        <end position="214"/>
    </location>
</feature>
<dbReference type="SMART" id="SM01367">
    <property type="entry name" value="DUF3452"/>
    <property type="match status" value="1"/>
</dbReference>
<dbReference type="Pfam" id="PF11934">
    <property type="entry name" value="DUF3452"/>
    <property type="match status" value="1"/>
</dbReference>
<evidence type="ECO:0000259" key="1">
    <source>
        <dbReference type="SMART" id="SM01367"/>
    </source>
</evidence>
<dbReference type="PANTHER" id="PTHR13742:SF17">
    <property type="entry name" value="RE32990P-RELATED"/>
    <property type="match status" value="1"/>
</dbReference>